<feature type="transmembrane region" description="Helical" evidence="9">
    <location>
        <begin position="654"/>
        <end position="673"/>
    </location>
</feature>
<dbReference type="PROSITE" id="PS51292">
    <property type="entry name" value="ZF_RING_CH"/>
    <property type="match status" value="1"/>
</dbReference>
<evidence type="ECO:0000256" key="1">
    <source>
        <dbReference type="ARBA" id="ARBA00004141"/>
    </source>
</evidence>
<feature type="region of interest" description="Disordered" evidence="8">
    <location>
        <begin position="1"/>
        <end position="75"/>
    </location>
</feature>
<dbReference type="Gene3D" id="3.30.40.10">
    <property type="entry name" value="Zinc/RING finger domain, C3HC4 (zinc finger)"/>
    <property type="match status" value="1"/>
</dbReference>
<keyword evidence="2 9" id="KW-0812">Transmembrane</keyword>
<dbReference type="Pfam" id="PF12906">
    <property type="entry name" value="RINGv"/>
    <property type="match status" value="1"/>
</dbReference>
<dbReference type="GO" id="GO:0008270">
    <property type="term" value="F:zinc ion binding"/>
    <property type="evidence" value="ECO:0007669"/>
    <property type="project" value="UniProtKB-KW"/>
</dbReference>
<feature type="transmembrane region" description="Helical" evidence="9">
    <location>
        <begin position="519"/>
        <end position="547"/>
    </location>
</feature>
<dbReference type="GO" id="GO:0016020">
    <property type="term" value="C:membrane"/>
    <property type="evidence" value="ECO:0007669"/>
    <property type="project" value="UniProtKB-SubCell"/>
</dbReference>
<evidence type="ECO:0000256" key="6">
    <source>
        <dbReference type="ARBA" id="ARBA00022989"/>
    </source>
</evidence>
<dbReference type="OrthoDB" id="5817083at2759"/>
<comment type="caution">
    <text evidence="11">The sequence shown here is derived from an EMBL/GenBank/DDBJ whole genome shotgun (WGS) entry which is preliminary data.</text>
</comment>
<evidence type="ECO:0000256" key="7">
    <source>
        <dbReference type="ARBA" id="ARBA00023136"/>
    </source>
</evidence>
<evidence type="ECO:0000256" key="9">
    <source>
        <dbReference type="SAM" id="Phobius"/>
    </source>
</evidence>
<dbReference type="InterPro" id="IPR011016">
    <property type="entry name" value="Znf_RING-CH"/>
</dbReference>
<evidence type="ECO:0000256" key="4">
    <source>
        <dbReference type="ARBA" id="ARBA00022771"/>
    </source>
</evidence>
<gene>
    <name evidence="11" type="ORF">E8E13_011552</name>
</gene>
<dbReference type="SMART" id="SM00744">
    <property type="entry name" value="RINGv"/>
    <property type="match status" value="1"/>
</dbReference>
<dbReference type="Proteomes" id="UP000801428">
    <property type="component" value="Unassembled WGS sequence"/>
</dbReference>
<proteinExistence type="predicted"/>
<sequence>MASLPQQRPASQRHTSPPAGEASTPSHQNETTRSSSLSAASVDSQTLLLSSPPANAADTVASQQSTAPPQQDDEPRRCWICFNDETEDDETSSEWRSPCTCSLDAHEKCLLDWIADMEAPTNGRRAGRAAGKILCPQCKSEIRVERPRSAIVDSVRVAEKAVGSLLLPGLAFVTGTALYSTLTLAGTSTIYAIFGTQDAALILAPLYEAPSPGMPSSLAIRLVDHLRHHWRLDIGLPLIPAVLVASRTTLADSFLPFLPLIFFVSSGQPGDDMLQLQWPPSAAFSFACLPYLRGFYNAYYDRVWAPRERRWLKEVQPRAGTDDVAEERGLQVELGEMQDDDNNHDDDHVEEVIDVQVDLNVFGDWNNGGAAPNDNDMVEPAHPLEAPPLDNRQRIPQAGQEEAPAPGMPAQPRQRIRRERGITFNTVSLMDTILGALIFPSIAATMGELLRITLPNSWVTPPKGTHDMLDTESLNVAYMDLRESTHRISRPGVLAAVTGLPIMAYSLEYGRTIYDRSAGGIIGVMLVSMLGAFLLQTGVGLCMAWFLATAVDHTGAVDLLPSESSLHSKSVGNEKRADGKRTYDSPAYIPNTSNDERSDQTELPPQTSRPIGGVLQEKTVRIEASPTSATIEDGGEPHAPFDISRNRRKCAISYSLYFFATSLQFAVVVLRLYDKDGQSTIGTFGTEMNIAAPLLNSLACFLAMYKNCTDLKVLDPEGLKNMLTFRMLE</sequence>
<evidence type="ECO:0000259" key="10">
    <source>
        <dbReference type="PROSITE" id="PS51292"/>
    </source>
</evidence>
<feature type="compositionally biased region" description="Polar residues" evidence="8">
    <location>
        <begin position="1"/>
        <end position="15"/>
    </location>
</feature>
<keyword evidence="3" id="KW-0479">Metal-binding</keyword>
<feature type="compositionally biased region" description="Low complexity" evidence="8">
    <location>
        <begin position="34"/>
        <end position="44"/>
    </location>
</feature>
<feature type="compositionally biased region" description="Polar residues" evidence="8">
    <location>
        <begin position="23"/>
        <end position="33"/>
    </location>
</feature>
<keyword evidence="4" id="KW-0863">Zinc-finger</keyword>
<keyword evidence="12" id="KW-1185">Reference proteome</keyword>
<dbReference type="PANTHER" id="PTHR46283">
    <property type="entry name" value="E3 UBIQUITIN-PROTEIN LIGASE MARCH5"/>
    <property type="match status" value="1"/>
</dbReference>
<dbReference type="EMBL" id="SWKU01000001">
    <property type="protein sequence ID" value="KAF3011174.1"/>
    <property type="molecule type" value="Genomic_DNA"/>
</dbReference>
<evidence type="ECO:0000256" key="3">
    <source>
        <dbReference type="ARBA" id="ARBA00022723"/>
    </source>
</evidence>
<feature type="compositionally biased region" description="Basic and acidic residues" evidence="8">
    <location>
        <begin position="572"/>
        <end position="583"/>
    </location>
</feature>
<keyword evidence="7 9" id="KW-0472">Membrane</keyword>
<name>A0A9P4TMI9_CURKU</name>
<reference evidence="11" key="1">
    <citation type="submission" date="2019-04" db="EMBL/GenBank/DDBJ databases">
        <title>Sequencing of skin fungus with MAO and IRED activity.</title>
        <authorList>
            <person name="Marsaioli A.J."/>
            <person name="Bonatto J.M.C."/>
            <person name="Reis Junior O."/>
        </authorList>
    </citation>
    <scope>NUCLEOTIDE SEQUENCE</scope>
    <source>
        <strain evidence="11">30M1</strain>
    </source>
</reference>
<comment type="subcellular location">
    <subcellularLocation>
        <location evidence="1">Membrane</location>
        <topology evidence="1">Multi-pass membrane protein</topology>
    </subcellularLocation>
</comment>
<protein>
    <recommendedName>
        <fullName evidence="10">RING-CH-type domain-containing protein</fullName>
    </recommendedName>
</protein>
<feature type="compositionally biased region" description="Polar residues" evidence="8">
    <location>
        <begin position="60"/>
        <end position="69"/>
    </location>
</feature>
<feature type="region of interest" description="Disordered" evidence="8">
    <location>
        <begin position="565"/>
        <end position="611"/>
    </location>
</feature>
<evidence type="ECO:0000256" key="5">
    <source>
        <dbReference type="ARBA" id="ARBA00022833"/>
    </source>
</evidence>
<evidence type="ECO:0000256" key="8">
    <source>
        <dbReference type="SAM" id="MobiDB-lite"/>
    </source>
</evidence>
<feature type="domain" description="RING-CH-type" evidence="10">
    <location>
        <begin position="70"/>
        <end position="145"/>
    </location>
</feature>
<evidence type="ECO:0000313" key="12">
    <source>
        <dbReference type="Proteomes" id="UP000801428"/>
    </source>
</evidence>
<dbReference type="AlphaFoldDB" id="A0A9P4TMI9"/>
<keyword evidence="5" id="KW-0862">Zinc</keyword>
<evidence type="ECO:0000313" key="11">
    <source>
        <dbReference type="EMBL" id="KAF3011174.1"/>
    </source>
</evidence>
<feature type="region of interest" description="Disordered" evidence="8">
    <location>
        <begin position="368"/>
        <end position="391"/>
    </location>
</feature>
<organism evidence="11 12">
    <name type="scientific">Curvularia kusanoi</name>
    <name type="common">Cochliobolus kusanoi</name>
    <dbReference type="NCBI Taxonomy" id="90978"/>
    <lineage>
        <taxon>Eukaryota</taxon>
        <taxon>Fungi</taxon>
        <taxon>Dikarya</taxon>
        <taxon>Ascomycota</taxon>
        <taxon>Pezizomycotina</taxon>
        <taxon>Dothideomycetes</taxon>
        <taxon>Pleosporomycetidae</taxon>
        <taxon>Pleosporales</taxon>
        <taxon>Pleosporineae</taxon>
        <taxon>Pleosporaceae</taxon>
        <taxon>Curvularia</taxon>
    </lineage>
</organism>
<evidence type="ECO:0000256" key="2">
    <source>
        <dbReference type="ARBA" id="ARBA00022692"/>
    </source>
</evidence>
<keyword evidence="6 9" id="KW-1133">Transmembrane helix</keyword>
<dbReference type="InterPro" id="IPR013083">
    <property type="entry name" value="Znf_RING/FYVE/PHD"/>
</dbReference>
<accession>A0A9P4TMI9</accession>
<dbReference type="SUPFAM" id="SSF57850">
    <property type="entry name" value="RING/U-box"/>
    <property type="match status" value="1"/>
</dbReference>